<dbReference type="AlphaFoldDB" id="A0A0R3RSJ4"/>
<evidence type="ECO:0000256" key="4">
    <source>
        <dbReference type="ARBA" id="ARBA00023152"/>
    </source>
</evidence>
<comment type="pathway">
    <text evidence="1">Carbohydrate degradation; glycolysis; D-glyceraldehyde 3-phosphate and glycerone phosphate from D-glucose: step 4/4.</text>
</comment>
<evidence type="ECO:0000256" key="5">
    <source>
        <dbReference type="ARBA" id="ARBA00023239"/>
    </source>
</evidence>
<evidence type="ECO:0000256" key="2">
    <source>
        <dbReference type="ARBA" id="ARBA00010387"/>
    </source>
</evidence>
<dbReference type="GO" id="GO:0004332">
    <property type="term" value="F:fructose-bisphosphate aldolase activity"/>
    <property type="evidence" value="ECO:0007669"/>
    <property type="project" value="UniProtKB-EC"/>
</dbReference>
<dbReference type="SUPFAM" id="SSF51569">
    <property type="entry name" value="Aldolase"/>
    <property type="match status" value="1"/>
</dbReference>
<dbReference type="EC" id="4.1.2.13" evidence="3"/>
<dbReference type="STRING" id="1147741.A0A0R3RSJ4"/>
<evidence type="ECO:0000313" key="6">
    <source>
        <dbReference type="Proteomes" id="UP000050640"/>
    </source>
</evidence>
<keyword evidence="6" id="KW-1185">Reference proteome</keyword>
<dbReference type="WBParaSite" id="EEL_0000481801-mRNA-1">
    <property type="protein sequence ID" value="EEL_0000481801-mRNA-1"/>
    <property type="gene ID" value="EEL_0000481801"/>
</dbReference>
<name>A0A0R3RSJ4_9BILA</name>
<dbReference type="PANTHER" id="PTHR11627">
    <property type="entry name" value="FRUCTOSE-BISPHOSPHATE ALDOLASE"/>
    <property type="match status" value="1"/>
</dbReference>
<protein>
    <recommendedName>
        <fullName evidence="3">fructose-bisphosphate aldolase</fullName>
        <ecNumber evidence="3">4.1.2.13</ecNumber>
    </recommendedName>
</protein>
<evidence type="ECO:0000313" key="7">
    <source>
        <dbReference type="WBParaSite" id="EEL_0000481801-mRNA-1"/>
    </source>
</evidence>
<dbReference type="UniPathway" id="UPA00109">
    <property type="reaction ID" value="UER00183"/>
</dbReference>
<keyword evidence="4" id="KW-0324">Glycolysis</keyword>
<dbReference type="InterPro" id="IPR000741">
    <property type="entry name" value="FBA_I"/>
</dbReference>
<comment type="similarity">
    <text evidence="2">Belongs to the class I fructose-bisphosphate aldolase family.</text>
</comment>
<keyword evidence="5" id="KW-0456">Lyase</keyword>
<proteinExistence type="inferred from homology"/>
<accession>A0A0R3RSJ4</accession>
<dbReference type="Gene3D" id="3.20.20.70">
    <property type="entry name" value="Aldolase class I"/>
    <property type="match status" value="1"/>
</dbReference>
<dbReference type="Pfam" id="PF00274">
    <property type="entry name" value="Glycolytic"/>
    <property type="match status" value="1"/>
</dbReference>
<organism evidence="6 7">
    <name type="scientific">Elaeophora elaphi</name>
    <dbReference type="NCBI Taxonomy" id="1147741"/>
    <lineage>
        <taxon>Eukaryota</taxon>
        <taxon>Metazoa</taxon>
        <taxon>Ecdysozoa</taxon>
        <taxon>Nematoda</taxon>
        <taxon>Chromadorea</taxon>
        <taxon>Rhabditida</taxon>
        <taxon>Spirurina</taxon>
        <taxon>Spiruromorpha</taxon>
        <taxon>Filarioidea</taxon>
        <taxon>Onchocercidae</taxon>
        <taxon>Elaeophora</taxon>
    </lineage>
</organism>
<sequence length="232" mass="25856">MPLHTYRILLDGLMIIVSTLVTYYQDIIHNMVNELAILSEDQQNELHGVARKPVESGKGILAADESIDTIGERFSMIGMENNANRRNCLHLLSTTPNISQYISGIILHKETFSQSNDVDKRFVDIIAEAVMLPGIKLDKGLEQFGGSSEYITNGKSCDFKKGGCQFAKWRYVYVTSKVTPSRKVLKENTKISAQYAISIGAGTNNRTRGSIILKVFCDFYESELFANSNANS</sequence>
<evidence type="ECO:0000256" key="1">
    <source>
        <dbReference type="ARBA" id="ARBA00004714"/>
    </source>
</evidence>
<dbReference type="Proteomes" id="UP000050640">
    <property type="component" value="Unplaced"/>
</dbReference>
<dbReference type="GO" id="GO:0006096">
    <property type="term" value="P:glycolytic process"/>
    <property type="evidence" value="ECO:0007669"/>
    <property type="project" value="UniProtKB-UniPathway"/>
</dbReference>
<evidence type="ECO:0000256" key="3">
    <source>
        <dbReference type="ARBA" id="ARBA00013068"/>
    </source>
</evidence>
<reference evidence="7" key="1">
    <citation type="submission" date="2017-02" db="UniProtKB">
        <authorList>
            <consortium name="WormBaseParasite"/>
        </authorList>
    </citation>
    <scope>IDENTIFICATION</scope>
</reference>
<dbReference type="InterPro" id="IPR013785">
    <property type="entry name" value="Aldolase_TIM"/>
</dbReference>